<dbReference type="EMBL" id="NFKP01000002">
    <property type="protein sequence ID" value="OUP71022.1"/>
    <property type="molecule type" value="Genomic_DNA"/>
</dbReference>
<evidence type="ECO:0000313" key="6">
    <source>
        <dbReference type="Proteomes" id="UP000196386"/>
    </source>
</evidence>
<gene>
    <name evidence="3" type="primary">spoIIIAE</name>
    <name evidence="4" type="ORF">B5F11_02850</name>
    <name evidence="3" type="ORF">ERS852551_01200</name>
</gene>
<feature type="transmembrane region" description="Helical" evidence="1">
    <location>
        <begin position="335"/>
        <end position="356"/>
    </location>
</feature>
<feature type="transmembrane region" description="Helical" evidence="1">
    <location>
        <begin position="192"/>
        <end position="220"/>
    </location>
</feature>
<evidence type="ECO:0000256" key="2">
    <source>
        <dbReference type="SAM" id="SignalP"/>
    </source>
</evidence>
<feature type="transmembrane region" description="Helical" evidence="1">
    <location>
        <begin position="418"/>
        <end position="444"/>
    </location>
</feature>
<reference evidence="3 5" key="1">
    <citation type="submission" date="2015-09" db="EMBL/GenBank/DDBJ databases">
        <authorList>
            <consortium name="Pathogen Informatics"/>
        </authorList>
    </citation>
    <scope>NUCLEOTIDE SEQUENCE [LARGE SCALE GENOMIC DNA]</scope>
    <source>
        <strain evidence="3 5">2789STDY5834939</strain>
    </source>
</reference>
<keyword evidence="2" id="KW-0732">Signal</keyword>
<name>A0A174P6N0_9FIRM</name>
<dbReference type="EMBL" id="CZBE01000007">
    <property type="protein sequence ID" value="CUP56552.1"/>
    <property type="molecule type" value="Genomic_DNA"/>
</dbReference>
<dbReference type="Proteomes" id="UP000196386">
    <property type="component" value="Unassembled WGS sequence"/>
</dbReference>
<dbReference type="GeneID" id="72465368"/>
<evidence type="ECO:0000313" key="5">
    <source>
        <dbReference type="Proteomes" id="UP000095765"/>
    </source>
</evidence>
<sequence length="448" mass="46683">MKKRDMAAVCAAAALLLLAVPSAFALDGSETDAYSQSMEASSSAASYETPAEFDKTEGYASEADFNASDTSAENGFTANDSGAQGGYIDAQPLIPGETRIKTQLDAVGADELLEELPDDAKNLMEGAGITEIDYKQLLTLSPSQFFGSVWELVIQRLRAPLTVFASVLGTVLLCALLDCLKTSLWEGSLSTVFTAVSVVCIAAAVVSPITDCITTTVAAIHDYSNFILSFIPIFSSIVTVGGQAVTATTYTAFLFAACQVVSQIAANMLVPLMGIYLAFCIVGNLAPGIDITSVAKTIKSTVCWALGLLLTLFVGLLSLQTMVASGSDTVASKTAKFLIGTFVPVVGSALSDAFVATQGYMKLLKTTVGAFGILAALLTFLPVLLQTALWYFTVNITSAVGEMLGVKQVASILKSASATLGVLIAVILCFALLFVISTSLVLMVSTGV</sequence>
<reference evidence="4" key="3">
    <citation type="journal article" date="2018" name="BMC Genomics">
        <title>Whole genome sequencing and function prediction of 133 gut anaerobes isolated from chicken caecum in pure cultures.</title>
        <authorList>
            <person name="Medvecky M."/>
            <person name="Cejkova D."/>
            <person name="Polansky O."/>
            <person name="Karasova D."/>
            <person name="Kubasova T."/>
            <person name="Cizek A."/>
            <person name="Rychlik I."/>
        </authorList>
    </citation>
    <scope>NUCLEOTIDE SEQUENCE</scope>
    <source>
        <strain evidence="4">An175</strain>
    </source>
</reference>
<feature type="transmembrane region" description="Helical" evidence="1">
    <location>
        <begin position="226"/>
        <end position="245"/>
    </location>
</feature>
<dbReference type="InterPro" id="IPR014194">
    <property type="entry name" value="Spore_III_AE"/>
</dbReference>
<dbReference type="RefSeq" id="WP_024730346.1">
    <property type="nucleotide sequence ID" value="NZ_CABIWA010000009.1"/>
</dbReference>
<dbReference type="Pfam" id="PF09546">
    <property type="entry name" value="Spore_III_AE"/>
    <property type="match status" value="1"/>
</dbReference>
<evidence type="ECO:0000313" key="4">
    <source>
        <dbReference type="EMBL" id="OUP71022.1"/>
    </source>
</evidence>
<reference evidence="6" key="2">
    <citation type="submission" date="2017-04" db="EMBL/GenBank/DDBJ databases">
        <title>Function of individual gut microbiota members based on whole genome sequencing of pure cultures obtained from chicken caecum.</title>
        <authorList>
            <person name="Medvecky M."/>
            <person name="Cejkova D."/>
            <person name="Polansky O."/>
            <person name="Karasova D."/>
            <person name="Kubasova T."/>
            <person name="Cizek A."/>
            <person name="Rychlik I."/>
        </authorList>
    </citation>
    <scope>NUCLEOTIDE SEQUENCE [LARGE SCALE GENOMIC DNA]</scope>
    <source>
        <strain evidence="6">An175</strain>
    </source>
</reference>
<feature type="signal peptide" evidence="2">
    <location>
        <begin position="1"/>
        <end position="25"/>
    </location>
</feature>
<keyword evidence="1" id="KW-1133">Transmembrane helix</keyword>
<feature type="transmembrane region" description="Helical" evidence="1">
    <location>
        <begin position="302"/>
        <end position="323"/>
    </location>
</feature>
<evidence type="ECO:0000313" key="3">
    <source>
        <dbReference type="EMBL" id="CUP56552.1"/>
    </source>
</evidence>
<organism evidence="3 5">
    <name type="scientific">Anaerotruncus colihominis</name>
    <dbReference type="NCBI Taxonomy" id="169435"/>
    <lineage>
        <taxon>Bacteria</taxon>
        <taxon>Bacillati</taxon>
        <taxon>Bacillota</taxon>
        <taxon>Clostridia</taxon>
        <taxon>Eubacteriales</taxon>
        <taxon>Oscillospiraceae</taxon>
        <taxon>Anaerotruncus</taxon>
    </lineage>
</organism>
<feature type="chain" id="PRO_5014252181" evidence="2">
    <location>
        <begin position="26"/>
        <end position="448"/>
    </location>
</feature>
<dbReference type="OrthoDB" id="1706761at2"/>
<protein>
    <submittedName>
        <fullName evidence="3">Stage III sporulation protein AE</fullName>
    </submittedName>
</protein>
<keyword evidence="1" id="KW-0472">Membrane</keyword>
<feature type="transmembrane region" description="Helical" evidence="1">
    <location>
        <begin position="363"/>
        <end position="382"/>
    </location>
</feature>
<keyword evidence="1" id="KW-0812">Transmembrane</keyword>
<dbReference type="AlphaFoldDB" id="A0A174P6N0"/>
<dbReference type="Proteomes" id="UP000095765">
    <property type="component" value="Unassembled WGS sequence"/>
</dbReference>
<evidence type="ECO:0000256" key="1">
    <source>
        <dbReference type="SAM" id="Phobius"/>
    </source>
</evidence>
<accession>A0A174P6N0</accession>
<proteinExistence type="predicted"/>